<evidence type="ECO:0000256" key="4">
    <source>
        <dbReference type="ARBA" id="ARBA00022452"/>
    </source>
</evidence>
<dbReference type="InterPro" id="IPR003423">
    <property type="entry name" value="OMP_efflux"/>
</dbReference>
<evidence type="ECO:0000256" key="6">
    <source>
        <dbReference type="ARBA" id="ARBA00023136"/>
    </source>
</evidence>
<keyword evidence="7" id="KW-0998">Cell outer membrane</keyword>
<keyword evidence="4" id="KW-1134">Transmembrane beta strand</keyword>
<protein>
    <submittedName>
        <fullName evidence="10">Outer membrane channel protein TolC</fullName>
    </submittedName>
</protein>
<evidence type="ECO:0000256" key="8">
    <source>
        <dbReference type="SAM" id="Coils"/>
    </source>
</evidence>
<dbReference type="NCBIfam" id="TIGR01844">
    <property type="entry name" value="type_I_sec_TolC"/>
    <property type="match status" value="1"/>
</dbReference>
<dbReference type="GO" id="GO:1990281">
    <property type="term" value="C:efflux pump complex"/>
    <property type="evidence" value="ECO:0007669"/>
    <property type="project" value="TreeGrafter"/>
</dbReference>
<dbReference type="InterPro" id="IPR051906">
    <property type="entry name" value="TolC-like"/>
</dbReference>
<feature type="chain" id="PRO_5035185432" evidence="9">
    <location>
        <begin position="24"/>
        <end position="439"/>
    </location>
</feature>
<dbReference type="InterPro" id="IPR010130">
    <property type="entry name" value="T1SS_OMP_TolC"/>
</dbReference>
<dbReference type="PANTHER" id="PTHR30026:SF20">
    <property type="entry name" value="OUTER MEMBRANE PROTEIN TOLC"/>
    <property type="match status" value="1"/>
</dbReference>
<dbReference type="Pfam" id="PF02321">
    <property type="entry name" value="OEP"/>
    <property type="match status" value="2"/>
</dbReference>
<dbReference type="OrthoDB" id="9813458at2"/>
<dbReference type="GO" id="GO:0015288">
    <property type="term" value="F:porin activity"/>
    <property type="evidence" value="ECO:0007669"/>
    <property type="project" value="TreeGrafter"/>
</dbReference>
<comment type="similarity">
    <text evidence="2">Belongs to the outer membrane factor (OMF) (TC 1.B.17) family.</text>
</comment>
<proteinExistence type="inferred from homology"/>
<keyword evidence="11" id="KW-1185">Reference proteome</keyword>
<comment type="subcellular location">
    <subcellularLocation>
        <location evidence="1">Cell outer membrane</location>
    </subcellularLocation>
</comment>
<dbReference type="GO" id="GO:0009279">
    <property type="term" value="C:cell outer membrane"/>
    <property type="evidence" value="ECO:0007669"/>
    <property type="project" value="UniProtKB-SubCell"/>
</dbReference>
<evidence type="ECO:0000313" key="10">
    <source>
        <dbReference type="EMBL" id="GGA81714.1"/>
    </source>
</evidence>
<dbReference type="NCBIfam" id="NF007002">
    <property type="entry name" value="PRK09465.1"/>
    <property type="match status" value="1"/>
</dbReference>
<evidence type="ECO:0000256" key="5">
    <source>
        <dbReference type="ARBA" id="ARBA00022692"/>
    </source>
</evidence>
<evidence type="ECO:0000256" key="7">
    <source>
        <dbReference type="ARBA" id="ARBA00023237"/>
    </source>
</evidence>
<accession>A0A8J2U6C7</accession>
<dbReference type="InterPro" id="IPR058622">
    <property type="entry name" value="TolC"/>
</dbReference>
<dbReference type="PANTHER" id="PTHR30026">
    <property type="entry name" value="OUTER MEMBRANE PROTEIN TOLC"/>
    <property type="match status" value="1"/>
</dbReference>
<dbReference type="Proteomes" id="UP000619743">
    <property type="component" value="Unassembled WGS sequence"/>
</dbReference>
<comment type="caution">
    <text evidence="10">The sequence shown here is derived from an EMBL/GenBank/DDBJ whole genome shotgun (WGS) entry which is preliminary data.</text>
</comment>
<evidence type="ECO:0000256" key="9">
    <source>
        <dbReference type="SAM" id="SignalP"/>
    </source>
</evidence>
<gene>
    <name evidence="10" type="primary">tolC</name>
    <name evidence="10" type="ORF">GCM10011369_24620</name>
</gene>
<keyword evidence="6" id="KW-0472">Membrane</keyword>
<dbReference type="EMBL" id="BMDX01000012">
    <property type="protein sequence ID" value="GGA81714.1"/>
    <property type="molecule type" value="Genomic_DNA"/>
</dbReference>
<dbReference type="SUPFAM" id="SSF56954">
    <property type="entry name" value="Outer membrane efflux proteins (OEP)"/>
    <property type="match status" value="1"/>
</dbReference>
<name>A0A8J2U6C7_9GAMM</name>
<keyword evidence="3" id="KW-0813">Transport</keyword>
<evidence type="ECO:0000313" key="11">
    <source>
        <dbReference type="Proteomes" id="UP000619743"/>
    </source>
</evidence>
<reference evidence="11" key="1">
    <citation type="journal article" date="2019" name="Int. J. Syst. Evol. Microbiol.">
        <title>The Global Catalogue of Microorganisms (GCM) 10K type strain sequencing project: providing services to taxonomists for standard genome sequencing and annotation.</title>
        <authorList>
            <consortium name="The Broad Institute Genomics Platform"/>
            <consortium name="The Broad Institute Genome Sequencing Center for Infectious Disease"/>
            <person name="Wu L."/>
            <person name="Ma J."/>
        </authorList>
    </citation>
    <scope>NUCLEOTIDE SEQUENCE [LARGE SCALE GENOMIC DNA]</scope>
    <source>
        <strain evidence="11">CGMCC 1.10130</strain>
    </source>
</reference>
<feature type="coiled-coil region" evidence="8">
    <location>
        <begin position="105"/>
        <end position="164"/>
    </location>
</feature>
<keyword evidence="5" id="KW-0812">Transmembrane</keyword>
<dbReference type="Gene3D" id="1.20.1600.10">
    <property type="entry name" value="Outer membrane efflux proteins (OEP)"/>
    <property type="match status" value="1"/>
</dbReference>
<keyword evidence="8" id="KW-0175">Coiled coil</keyword>
<dbReference type="GO" id="GO:0015562">
    <property type="term" value="F:efflux transmembrane transporter activity"/>
    <property type="evidence" value="ECO:0007669"/>
    <property type="project" value="InterPro"/>
</dbReference>
<evidence type="ECO:0000256" key="1">
    <source>
        <dbReference type="ARBA" id="ARBA00004442"/>
    </source>
</evidence>
<feature type="signal peptide" evidence="9">
    <location>
        <begin position="1"/>
        <end position="23"/>
    </location>
</feature>
<evidence type="ECO:0000256" key="3">
    <source>
        <dbReference type="ARBA" id="ARBA00022448"/>
    </source>
</evidence>
<organism evidence="10 11">
    <name type="scientific">Neiella marina</name>
    <dbReference type="NCBI Taxonomy" id="508461"/>
    <lineage>
        <taxon>Bacteria</taxon>
        <taxon>Pseudomonadati</taxon>
        <taxon>Pseudomonadota</taxon>
        <taxon>Gammaproteobacteria</taxon>
        <taxon>Alteromonadales</taxon>
        <taxon>Echinimonadaceae</taxon>
        <taxon>Neiella</taxon>
    </lineage>
</organism>
<sequence>MTKTLRALSMGIALAVCSTPSFADDLHQIYQKALEKDAVLQQAIAQRDSAMEAISVSRAPLLPQINLTADYSTTGSNRDVRELDRGTASLSLNQSIYDRSNWVGLDRAEKVASQADTNYQAALQDLMVRVSEAYFDVLSARDQLEFVQATKKAIARQLEQTKQRFAVGLTAITDVHEAQAEFDQSVADEIVALNQLENSYEGLREITGMYHKDLNVLNTERFSPVQPDPKLSSDWQKMANDKNLNLIISQLGVDIAMQDIELAQSGHWPTFSLFAQLNAADNDYDSNLIGKSSYTDNVIGVQMNLPIYTGGGTTAQTRVARANFVEASQVLNETYRAVMRGVINAYNNVKASISAVRAFEQTVISRESSLQATEAGFEVGTRTIVDVLDSTRNLFDAKSRLSDARYNYILSVVQLKFAAGNLSEQDIILINNGLTRPTS</sequence>
<dbReference type="RefSeq" id="WP_087506096.1">
    <property type="nucleotide sequence ID" value="NZ_BMDX01000012.1"/>
</dbReference>
<dbReference type="AlphaFoldDB" id="A0A8J2U6C7"/>
<keyword evidence="9" id="KW-0732">Signal</keyword>
<evidence type="ECO:0000256" key="2">
    <source>
        <dbReference type="ARBA" id="ARBA00007613"/>
    </source>
</evidence>